<feature type="compositionally biased region" description="Low complexity" evidence="2">
    <location>
        <begin position="210"/>
        <end position="221"/>
    </location>
</feature>
<feature type="compositionally biased region" description="Pro residues" evidence="2">
    <location>
        <begin position="102"/>
        <end position="121"/>
    </location>
</feature>
<evidence type="ECO:0000313" key="4">
    <source>
        <dbReference type="EMBL" id="CCX14987.1"/>
    </source>
</evidence>
<feature type="region of interest" description="Disordered" evidence="2">
    <location>
        <begin position="1"/>
        <end position="242"/>
    </location>
</feature>
<dbReference type="PANTHER" id="PTHR24216">
    <property type="entry name" value="PAXILLIN-RELATED"/>
    <property type="match status" value="1"/>
</dbReference>
<keyword evidence="1" id="KW-0175">Coiled coil</keyword>
<feature type="region of interest" description="Disordered" evidence="2">
    <location>
        <begin position="909"/>
        <end position="945"/>
    </location>
</feature>
<name>U4L995_PYROM</name>
<evidence type="ECO:0000256" key="1">
    <source>
        <dbReference type="SAM" id="Coils"/>
    </source>
</evidence>
<reference evidence="4 5" key="1">
    <citation type="journal article" date="2013" name="PLoS Genet.">
        <title>The genome and development-dependent transcriptomes of Pyronema confluens: a window into fungal evolution.</title>
        <authorList>
            <person name="Traeger S."/>
            <person name="Altegoer F."/>
            <person name="Freitag M."/>
            <person name="Gabaldon T."/>
            <person name="Kempken F."/>
            <person name="Kumar A."/>
            <person name="Marcet-Houben M."/>
            <person name="Poggeler S."/>
            <person name="Stajich J.E."/>
            <person name="Nowrousian M."/>
        </authorList>
    </citation>
    <scope>NUCLEOTIDE SEQUENCE [LARGE SCALE GENOMIC DNA]</scope>
    <source>
        <strain evidence="5">CBS 100304</strain>
        <tissue evidence="4">Vegetative mycelium</tissue>
    </source>
</reference>
<dbReference type="Proteomes" id="UP000018144">
    <property type="component" value="Unassembled WGS sequence"/>
</dbReference>
<protein>
    <submittedName>
        <fullName evidence="4">Similar to Puff II/9-2 protein acc. no. P22312</fullName>
    </submittedName>
</protein>
<accession>U4L995</accession>
<dbReference type="OrthoDB" id="5408878at2759"/>
<feature type="compositionally biased region" description="Low complexity" evidence="2">
    <location>
        <begin position="122"/>
        <end position="141"/>
    </location>
</feature>
<feature type="transmembrane region" description="Helical" evidence="3">
    <location>
        <begin position="1185"/>
        <end position="1205"/>
    </location>
</feature>
<keyword evidence="3" id="KW-1133">Transmembrane helix</keyword>
<feature type="compositionally biased region" description="Polar residues" evidence="2">
    <location>
        <begin position="690"/>
        <end position="699"/>
    </location>
</feature>
<keyword evidence="3" id="KW-0812">Transmembrane</keyword>
<feature type="compositionally biased region" description="Low complexity" evidence="2">
    <location>
        <begin position="14"/>
        <end position="29"/>
    </location>
</feature>
<evidence type="ECO:0000256" key="2">
    <source>
        <dbReference type="SAM" id="MobiDB-lite"/>
    </source>
</evidence>
<proteinExistence type="predicted"/>
<dbReference type="EMBL" id="HF936108">
    <property type="protein sequence ID" value="CCX14987.1"/>
    <property type="molecule type" value="Genomic_DNA"/>
</dbReference>
<feature type="compositionally biased region" description="Gly residues" evidence="2">
    <location>
        <begin position="142"/>
        <end position="153"/>
    </location>
</feature>
<evidence type="ECO:0000313" key="5">
    <source>
        <dbReference type="Proteomes" id="UP000018144"/>
    </source>
</evidence>
<gene>
    <name evidence="4" type="ORF">PCON_01213</name>
</gene>
<feature type="region of interest" description="Disordered" evidence="2">
    <location>
        <begin position="1115"/>
        <end position="1165"/>
    </location>
</feature>
<keyword evidence="5" id="KW-1185">Reference proteome</keyword>
<feature type="compositionally biased region" description="Polar residues" evidence="2">
    <location>
        <begin position="1118"/>
        <end position="1162"/>
    </location>
</feature>
<feature type="compositionally biased region" description="Low complexity" evidence="2">
    <location>
        <begin position="910"/>
        <end position="923"/>
    </location>
</feature>
<dbReference type="PANTHER" id="PTHR24216:SF65">
    <property type="entry name" value="PAXILLIN-LIKE PROTEIN 1"/>
    <property type="match status" value="1"/>
</dbReference>
<dbReference type="AlphaFoldDB" id="U4L995"/>
<feature type="region of interest" description="Disordered" evidence="2">
    <location>
        <begin position="379"/>
        <end position="469"/>
    </location>
</feature>
<dbReference type="STRING" id="1076935.U4L995"/>
<organism evidence="4 5">
    <name type="scientific">Pyronema omphalodes (strain CBS 100304)</name>
    <name type="common">Pyronema confluens</name>
    <dbReference type="NCBI Taxonomy" id="1076935"/>
    <lineage>
        <taxon>Eukaryota</taxon>
        <taxon>Fungi</taxon>
        <taxon>Dikarya</taxon>
        <taxon>Ascomycota</taxon>
        <taxon>Pezizomycotina</taxon>
        <taxon>Pezizomycetes</taxon>
        <taxon>Pezizales</taxon>
        <taxon>Pyronemataceae</taxon>
        <taxon>Pyronema</taxon>
    </lineage>
</organism>
<feature type="region of interest" description="Disordered" evidence="2">
    <location>
        <begin position="819"/>
        <end position="866"/>
    </location>
</feature>
<feature type="coiled-coil region" evidence="1">
    <location>
        <begin position="495"/>
        <end position="687"/>
    </location>
</feature>
<evidence type="ECO:0000256" key="3">
    <source>
        <dbReference type="SAM" id="Phobius"/>
    </source>
</evidence>
<feature type="compositionally biased region" description="Basic and acidic residues" evidence="2">
    <location>
        <begin position="843"/>
        <end position="857"/>
    </location>
</feature>
<feature type="compositionally biased region" description="Acidic residues" evidence="2">
    <location>
        <begin position="819"/>
        <end position="831"/>
    </location>
</feature>
<sequence length="1267" mass="139019">MSHRPKTTSPPEVTPSKSTKSATPASASKEPAKAGLATKARPESATAKARPESATGGLAPKPRAESAGRIETAGPKPRPESAASLAPKPRAESAAGKRSPTPTIPKPPTPSTTPPNTPPTAPGATTGTAPVVKTATPRAAGTGRGGSALGGGLKPVARPAPPSASRNSSTLKRAVSATHNIPASAAVRSRPSPTSTPSPTPPDMASGRKSSSATRSTLASRQQDKRLAVASDKAPSRPVSLFNDQNMPKVVLGGTVGDKLFKRAWDHYDPTNTGEIKLRDFVPFFRHLEQMISTTTVDHTYALLPKDQEEQINQLIEEASGDLDADIANPDLTHVVCLWSQLNQQNNIIEKVNDLWTASYGDNTEHWDFDSKKSFFLPAPPNKSAPSPDLTGEIDFPSSMPLAQSTPVKRNPYSPISKPSPLFSTPPPRPRIGFSPPSGARRAFSPTDGLAEAEQEERESNSNIPPVNKALLNLPDPDWEGDLDLEEVMMVYTEVRRLQKAHLIFTKEVARLENDLQNEKSRAHRTALILEQQQEEVIKELEVCKKARDAFKNEAKQLKAQQEKDLADLRRADEEKLDRDKQIKQLRKETDNLRQLHNANKTQKVQDQAAVEKAHEELKKVQAKHKQLLERYEHEQIARTQLEDNLRAVQEEFEIQRQENEEKEELIVEQTNRIEVLTTDVERLEKHIQRQSVASTTFDAESDDVSSSGDSAEPDSSDYGFSSRAGRNTSPLPPAEDNDTRLHRVRSATLTVDRLQVVDKVTRMNYTGVGVQTDLSISDEKTVGQFTYWIEAEDPGIAALDLLRDYSETGRQFVEALETETTVEENLEEPESPQLAQEPEPEPEPKPKPKPPMEEKSVQVTAPEPEPPILISRSAQTIPQVISMATAATSTDSLPITPPMPQEEFPFPVRSRSNSARSQRRPSVPTIPELVEAADPEPATEPDQPPANLFTTYTSSCSATVASPDDTYTEVISTTHAKRLRLAALSNKPLLTLDDREFIWDFIVEQSTHDRHLLSNIWTAAIKSEDAVKAASFDTPYKPNMTPPLLHSPIAALGNPLRMLFDAFVGNLDLTDYQAAATRGEREIKDRIRAEILAEMTRSPEAVMAAVRTLEASVGATPGQSTFSGEGTTTPGHNNVHPQPSPAPTNATDSTPRQQTYPLSSETPKRAPVGAQAVLLRAGPKPSSVWSILSLVMWAVILFMAASNLHMYWYMKKDQGAWAVANDITGVGTGWRNGGSCYRVCSDGWGWRWKALVREWFIEEVGIRWPS</sequence>
<feature type="region of interest" description="Disordered" evidence="2">
    <location>
        <begin position="690"/>
        <end position="741"/>
    </location>
</feature>
<keyword evidence="3" id="KW-0472">Membrane</keyword>